<feature type="compositionally biased region" description="Low complexity" evidence="1">
    <location>
        <begin position="452"/>
        <end position="470"/>
    </location>
</feature>
<name>A0A852JBG5_9PICI</name>
<feature type="compositionally biased region" description="Pro residues" evidence="1">
    <location>
        <begin position="68"/>
        <end position="78"/>
    </location>
</feature>
<feature type="compositionally biased region" description="Basic and acidic residues" evidence="1">
    <location>
        <begin position="343"/>
        <end position="352"/>
    </location>
</feature>
<evidence type="ECO:0000313" key="3">
    <source>
        <dbReference type="Proteomes" id="UP000627253"/>
    </source>
</evidence>
<accession>A0A852JBG5</accession>
<dbReference type="AlphaFoldDB" id="A0A852JBG5"/>
<dbReference type="EMBL" id="WAAF01013187">
    <property type="protein sequence ID" value="NXX46389.1"/>
    <property type="molecule type" value="Genomic_DNA"/>
</dbReference>
<organism evidence="2 3">
    <name type="scientific">Tricholaema leucomelas</name>
    <name type="common">pied barbet</name>
    <dbReference type="NCBI Taxonomy" id="240729"/>
    <lineage>
        <taxon>Eukaryota</taxon>
        <taxon>Metazoa</taxon>
        <taxon>Chordata</taxon>
        <taxon>Craniata</taxon>
        <taxon>Vertebrata</taxon>
        <taxon>Euteleostomi</taxon>
        <taxon>Archelosauria</taxon>
        <taxon>Archosauria</taxon>
        <taxon>Dinosauria</taxon>
        <taxon>Saurischia</taxon>
        <taxon>Theropoda</taxon>
        <taxon>Coelurosauria</taxon>
        <taxon>Aves</taxon>
        <taxon>Neognathae</taxon>
        <taxon>Neoaves</taxon>
        <taxon>Telluraves</taxon>
        <taxon>Coraciimorphae</taxon>
        <taxon>Piciformes</taxon>
        <taxon>Lybiidae</taxon>
        <taxon>Tricholaema lacrymosa</taxon>
    </lineage>
</organism>
<feature type="non-terminal residue" evidence="2">
    <location>
        <position position="1"/>
    </location>
</feature>
<evidence type="ECO:0000313" key="2">
    <source>
        <dbReference type="EMBL" id="NXX46389.1"/>
    </source>
</evidence>
<sequence>MPAKEEARPQPEGASCDPSPPTAAPPTETCRPPPPPPQKTDPLDTRIVMGEETQSPAPHPEPRGGPTVPCPFPAPTKDPPSHSAAETPTAGRPPASSLDPDLFFTAPSTPVRLGGGCRGLVASQGEDQTDGESEGLCSPPTSPSGSYMTAEGGSWGSSGTASTSPSCSPNLVAEAEGLVEVETMMALPGCLEEPPIFTSPSLSEEDGPFTPLEDDDEEEEDAQTPEEEEEWEVSGVEELPGAGLIPAALLPFRGSLLFQAEAVEITPLPPGTATLPLSGEEEEEDEEDDEEEEEEGGGSTSASFLRSLSETSITEGVDESFAFHDDTSASSDSAAYDGEEDERLYGTERHATGTEAGATAGPPSAHITADGGIELHLHSGQDGSETPPAPSGETGIELDGETFLTSTSSSSELEEVSTLEADVPQEPAEMPGAEEELVLKDDSRAAAAGEGPSVELVVSSSVLQPPSLCSGEAGDPQSDGLQGDNVAPANGEHRGGLGSNDGNNDLEPGTVRVGSSKQAATDGHDEQGTVATSLVPAVMPNPPEELDTAATDQLP</sequence>
<feature type="compositionally biased region" description="Low complexity" evidence="1">
    <location>
        <begin position="157"/>
        <end position="168"/>
    </location>
</feature>
<comment type="caution">
    <text evidence="2">The sequence shown here is derived from an EMBL/GenBank/DDBJ whole genome shotgun (WGS) entry which is preliminary data.</text>
</comment>
<feature type="region of interest" description="Disordered" evidence="1">
    <location>
        <begin position="264"/>
        <end position="555"/>
    </location>
</feature>
<dbReference type="Proteomes" id="UP000627253">
    <property type="component" value="Unassembled WGS sequence"/>
</dbReference>
<feature type="compositionally biased region" description="Acidic residues" evidence="1">
    <location>
        <begin position="279"/>
        <end position="296"/>
    </location>
</feature>
<protein>
    <submittedName>
        <fullName evidence="2">NACAD protein</fullName>
    </submittedName>
</protein>
<feature type="region of interest" description="Disordered" evidence="1">
    <location>
        <begin position="191"/>
        <end position="236"/>
    </location>
</feature>
<feature type="non-terminal residue" evidence="2">
    <location>
        <position position="555"/>
    </location>
</feature>
<keyword evidence="3" id="KW-1185">Reference proteome</keyword>
<feature type="compositionally biased region" description="Acidic residues" evidence="1">
    <location>
        <begin position="203"/>
        <end position="232"/>
    </location>
</feature>
<proteinExistence type="predicted"/>
<feature type="region of interest" description="Disordered" evidence="1">
    <location>
        <begin position="1"/>
        <end position="168"/>
    </location>
</feature>
<reference evidence="2" key="1">
    <citation type="submission" date="2020-02" db="EMBL/GenBank/DDBJ databases">
        <title>Bird 10,000 Genomes (B10K) Project - Family phase.</title>
        <authorList>
            <person name="Zhang G."/>
        </authorList>
    </citation>
    <scope>NUCLEOTIDE SEQUENCE</scope>
    <source>
        <strain evidence="2">B10K-DU-002-37</strain>
        <tissue evidence="2">Muscle</tissue>
    </source>
</reference>
<feature type="compositionally biased region" description="Low complexity" evidence="1">
    <location>
        <begin position="401"/>
        <end position="411"/>
    </location>
</feature>
<dbReference type="OrthoDB" id="3169036at2759"/>
<feature type="compositionally biased region" description="Polar residues" evidence="1">
    <location>
        <begin position="300"/>
        <end position="314"/>
    </location>
</feature>
<gene>
    <name evidence="2" type="primary">Nacad_1</name>
    <name evidence="2" type="ORF">TRILEU_R15456</name>
</gene>
<evidence type="ECO:0000256" key="1">
    <source>
        <dbReference type="SAM" id="MobiDB-lite"/>
    </source>
</evidence>